<dbReference type="InterPro" id="IPR002023">
    <property type="entry name" value="NuoE-like"/>
</dbReference>
<dbReference type="PANTHER" id="PTHR10371:SF3">
    <property type="entry name" value="NADH DEHYDROGENASE [UBIQUINONE] FLAVOPROTEIN 2, MITOCHONDRIAL"/>
    <property type="match status" value="1"/>
</dbReference>
<proteinExistence type="inferred from homology"/>
<dbReference type="OrthoDB" id="10254187at2759"/>
<evidence type="ECO:0000256" key="3">
    <source>
        <dbReference type="ARBA" id="ARBA00022723"/>
    </source>
</evidence>
<dbReference type="CDD" id="cd03064">
    <property type="entry name" value="TRX_Fd_NuoE"/>
    <property type="match status" value="1"/>
</dbReference>
<evidence type="ECO:0000313" key="11">
    <source>
        <dbReference type="RefSeq" id="XP_030386115.1"/>
    </source>
</evidence>
<feature type="binding site" evidence="9">
    <location>
        <position position="123"/>
    </location>
    <ligand>
        <name>[2Fe-2S] cluster</name>
        <dbReference type="ChEBI" id="CHEBI:190135"/>
    </ligand>
</feature>
<sequence>MLGIFKRALPRISILANRTLCKKAAPDASDQGPEKFKFNERNMERAKMIMSTFPEAEQRGALMALLDIAQRQYGWLPVTAIKEVSNMLKLDPFAVWEVATFYTMFNLKPVGKYCVSVCTTTPCYLRGSDDLLKTCKSMLNLKPGETSKDMQFTLKETYCMGACVNAPCLAVNDDLFEDVAQLDLEIILTDLKCGKIPTAGPKSGRCASEPMGGPTTLIHEPPPPGYMMQDLCK</sequence>
<dbReference type="RefSeq" id="XP_030386115.1">
    <property type="nucleotide sequence ID" value="XM_030530255.1"/>
</dbReference>
<keyword evidence="2 9" id="KW-0001">2Fe-2S</keyword>
<evidence type="ECO:0000256" key="6">
    <source>
        <dbReference type="ARBA" id="ARBA00023014"/>
    </source>
</evidence>
<dbReference type="GO" id="GO:0051537">
    <property type="term" value="F:2 iron, 2 sulfur cluster binding"/>
    <property type="evidence" value="ECO:0007669"/>
    <property type="project" value="UniProtKB-KW"/>
</dbReference>
<feature type="binding site" evidence="9">
    <location>
        <position position="159"/>
    </location>
    <ligand>
        <name>[2Fe-2S] cluster</name>
        <dbReference type="ChEBI" id="CHEBI:190135"/>
    </ligand>
</feature>
<dbReference type="InterPro" id="IPR042128">
    <property type="entry name" value="NuoE_dom"/>
</dbReference>
<dbReference type="GO" id="GO:0008137">
    <property type="term" value="F:NADH dehydrogenase (ubiquinone) activity"/>
    <property type="evidence" value="ECO:0007669"/>
    <property type="project" value="UniProtKB-ARBA"/>
</dbReference>
<dbReference type="PROSITE" id="PS01099">
    <property type="entry name" value="COMPLEX1_24K"/>
    <property type="match status" value="1"/>
</dbReference>
<dbReference type="PIRSF" id="PIRSF000216">
    <property type="entry name" value="NADH_DH_24kDa"/>
    <property type="match status" value="1"/>
</dbReference>
<dbReference type="FunFam" id="3.40.30.10:FF:000022">
    <property type="entry name" value="NADH dehydrogenase flavoprotein 2, mitochondrial"/>
    <property type="match status" value="1"/>
</dbReference>
<protein>
    <submittedName>
        <fullName evidence="11">Uncharacterized protein LOC115632956</fullName>
    </submittedName>
</protein>
<gene>
    <name evidence="11" type="primary">LOC115632956</name>
</gene>
<keyword evidence="7" id="KW-0520">NAD</keyword>
<feature type="binding site" evidence="9">
    <location>
        <position position="118"/>
    </location>
    <ligand>
        <name>[2Fe-2S] cluster</name>
        <dbReference type="ChEBI" id="CHEBI:190135"/>
    </ligand>
</feature>
<evidence type="ECO:0000256" key="1">
    <source>
        <dbReference type="ARBA" id="ARBA00010643"/>
    </source>
</evidence>
<dbReference type="FunFam" id="1.10.10.1590:FF:000001">
    <property type="entry name" value="NADH-quinone oxidoreductase subunit E"/>
    <property type="match status" value="1"/>
</dbReference>
<evidence type="ECO:0000256" key="2">
    <source>
        <dbReference type="ARBA" id="ARBA00022714"/>
    </source>
</evidence>
<dbReference type="GO" id="GO:0046872">
    <property type="term" value="F:metal ion binding"/>
    <property type="evidence" value="ECO:0007669"/>
    <property type="project" value="UniProtKB-KW"/>
</dbReference>
<keyword evidence="6 9" id="KW-0411">Iron-sulfur</keyword>
<evidence type="ECO:0000256" key="7">
    <source>
        <dbReference type="ARBA" id="ARBA00023027"/>
    </source>
</evidence>
<keyword evidence="3 9" id="KW-0479">Metal-binding</keyword>
<keyword evidence="4" id="KW-1278">Translocase</keyword>
<feature type="binding site" evidence="9">
    <location>
        <position position="163"/>
    </location>
    <ligand>
        <name>[2Fe-2S] cluster</name>
        <dbReference type="ChEBI" id="CHEBI:190135"/>
    </ligand>
</feature>
<evidence type="ECO:0000256" key="9">
    <source>
        <dbReference type="PIRSR" id="PIRSR000216-1"/>
    </source>
</evidence>
<evidence type="ECO:0000256" key="4">
    <source>
        <dbReference type="ARBA" id="ARBA00022967"/>
    </source>
</evidence>
<accession>A0A6J2UD94</accession>
<evidence type="ECO:0000256" key="8">
    <source>
        <dbReference type="ARBA" id="ARBA00034078"/>
    </source>
</evidence>
<dbReference type="NCBIfam" id="TIGR01958">
    <property type="entry name" value="nuoE_fam"/>
    <property type="match status" value="1"/>
</dbReference>
<evidence type="ECO:0000313" key="10">
    <source>
        <dbReference type="Proteomes" id="UP000504634"/>
    </source>
</evidence>
<dbReference type="GO" id="GO:0006120">
    <property type="term" value="P:mitochondrial electron transport, NADH to ubiquinone"/>
    <property type="evidence" value="ECO:0007669"/>
    <property type="project" value="UniProtKB-ARBA"/>
</dbReference>
<dbReference type="Gene3D" id="1.10.10.1590">
    <property type="entry name" value="NADH-quinone oxidoreductase subunit E"/>
    <property type="match status" value="1"/>
</dbReference>
<dbReference type="Pfam" id="PF01257">
    <property type="entry name" value="2Fe-2S_thioredx"/>
    <property type="match status" value="1"/>
</dbReference>
<keyword evidence="5 9" id="KW-0408">Iron</keyword>
<dbReference type="GO" id="GO:0098796">
    <property type="term" value="C:membrane protein complex"/>
    <property type="evidence" value="ECO:0007669"/>
    <property type="project" value="UniProtKB-ARBA"/>
</dbReference>
<dbReference type="GO" id="GO:0005743">
    <property type="term" value="C:mitochondrial inner membrane"/>
    <property type="evidence" value="ECO:0007669"/>
    <property type="project" value="UniProtKB-ARBA"/>
</dbReference>
<name>A0A6J2UD94_DROLE</name>
<evidence type="ECO:0000256" key="5">
    <source>
        <dbReference type="ARBA" id="ARBA00023004"/>
    </source>
</evidence>
<dbReference type="PANTHER" id="PTHR10371">
    <property type="entry name" value="NADH DEHYDROGENASE UBIQUINONE FLAVOPROTEIN 2, MITOCHONDRIAL"/>
    <property type="match status" value="1"/>
</dbReference>
<comment type="cofactor">
    <cofactor evidence="9">
        <name>[2Fe-2S] cluster</name>
        <dbReference type="ChEBI" id="CHEBI:190135"/>
    </cofactor>
    <text evidence="9">Binds 1 [2Fe-2S] cluster.</text>
</comment>
<reference evidence="11" key="1">
    <citation type="submission" date="2025-08" db="UniProtKB">
        <authorList>
            <consortium name="RefSeq"/>
        </authorList>
    </citation>
    <scope>IDENTIFICATION</scope>
    <source>
        <strain evidence="11">11010-0011.00</strain>
        <tissue evidence="11">Whole body</tissue>
    </source>
</reference>
<dbReference type="GO" id="GO:0003954">
    <property type="term" value="F:NADH dehydrogenase activity"/>
    <property type="evidence" value="ECO:0007669"/>
    <property type="project" value="TreeGrafter"/>
</dbReference>
<organism evidence="10 11">
    <name type="scientific">Drosophila lebanonensis</name>
    <name type="common">Fruit fly</name>
    <name type="synonym">Scaptodrosophila lebanonensis</name>
    <dbReference type="NCBI Taxonomy" id="7225"/>
    <lineage>
        <taxon>Eukaryota</taxon>
        <taxon>Metazoa</taxon>
        <taxon>Ecdysozoa</taxon>
        <taxon>Arthropoda</taxon>
        <taxon>Hexapoda</taxon>
        <taxon>Insecta</taxon>
        <taxon>Pterygota</taxon>
        <taxon>Neoptera</taxon>
        <taxon>Endopterygota</taxon>
        <taxon>Diptera</taxon>
        <taxon>Brachycera</taxon>
        <taxon>Muscomorpha</taxon>
        <taxon>Ephydroidea</taxon>
        <taxon>Drosophilidae</taxon>
        <taxon>Scaptodrosophila</taxon>
    </lineage>
</organism>
<dbReference type="InterPro" id="IPR041921">
    <property type="entry name" value="NuoE_N"/>
</dbReference>
<dbReference type="GO" id="GO:1902494">
    <property type="term" value="C:catalytic complex"/>
    <property type="evidence" value="ECO:0007669"/>
    <property type="project" value="UniProtKB-ARBA"/>
</dbReference>
<dbReference type="Proteomes" id="UP000504634">
    <property type="component" value="Unplaced"/>
</dbReference>
<comment type="cofactor">
    <cofactor evidence="8">
        <name>[2Fe-2S] cluster</name>
        <dbReference type="ChEBI" id="CHEBI:190135"/>
    </cofactor>
</comment>
<dbReference type="Gene3D" id="3.40.30.10">
    <property type="entry name" value="Glutaredoxin"/>
    <property type="match status" value="1"/>
</dbReference>
<dbReference type="InterPro" id="IPR036249">
    <property type="entry name" value="Thioredoxin-like_sf"/>
</dbReference>
<dbReference type="AlphaFoldDB" id="A0A6J2UD94"/>
<dbReference type="CTD" id="39926"/>
<comment type="similarity">
    <text evidence="1">Belongs to the complex I 24 kDa subunit family.</text>
</comment>
<keyword evidence="10" id="KW-1185">Reference proteome</keyword>
<dbReference type="GeneID" id="115632956"/>
<dbReference type="SUPFAM" id="SSF52833">
    <property type="entry name" value="Thioredoxin-like"/>
    <property type="match status" value="1"/>
</dbReference>